<accession>A0A4Z2CKZ8</accession>
<dbReference type="Proteomes" id="UP000311919">
    <property type="component" value="Unassembled WGS sequence"/>
</dbReference>
<dbReference type="SUPFAM" id="SSF50104">
    <property type="entry name" value="Translation proteins SH3-like domain"/>
    <property type="match status" value="1"/>
</dbReference>
<name>A0A4Z2CKZ8_SCHJA</name>
<keyword evidence="2" id="KW-1185">Reference proteome</keyword>
<dbReference type="AlphaFoldDB" id="A0A4Z2CKZ8"/>
<proteinExistence type="predicted"/>
<sequence length="62" mass="6886">NLPKILDQYSWISEFEIKLGQGALFCRTAGSTASVSTWKICRLMPTCMSVVGQVSNGRDDQF</sequence>
<organism evidence="1 2">
    <name type="scientific">Schistosoma japonicum</name>
    <name type="common">Blood fluke</name>
    <dbReference type="NCBI Taxonomy" id="6182"/>
    <lineage>
        <taxon>Eukaryota</taxon>
        <taxon>Metazoa</taxon>
        <taxon>Spiralia</taxon>
        <taxon>Lophotrochozoa</taxon>
        <taxon>Platyhelminthes</taxon>
        <taxon>Trematoda</taxon>
        <taxon>Digenea</taxon>
        <taxon>Strigeidida</taxon>
        <taxon>Schistosomatoidea</taxon>
        <taxon>Schistosomatidae</taxon>
        <taxon>Schistosoma</taxon>
    </lineage>
</organism>
<feature type="non-terminal residue" evidence="1">
    <location>
        <position position="62"/>
    </location>
</feature>
<dbReference type="OrthoDB" id="268576at2759"/>
<evidence type="ECO:0000313" key="1">
    <source>
        <dbReference type="EMBL" id="TNN04892.1"/>
    </source>
</evidence>
<dbReference type="InterPro" id="IPR008991">
    <property type="entry name" value="Translation_prot_SH3-like_sf"/>
</dbReference>
<evidence type="ECO:0000313" key="2">
    <source>
        <dbReference type="Proteomes" id="UP000311919"/>
    </source>
</evidence>
<protein>
    <submittedName>
        <fullName evidence="1">Uncharacterized protein</fullName>
    </submittedName>
</protein>
<gene>
    <name evidence="1" type="ORF">EWB00_010159</name>
</gene>
<dbReference type="EMBL" id="SKCS01000740">
    <property type="protein sequence ID" value="TNN04892.1"/>
    <property type="molecule type" value="Genomic_DNA"/>
</dbReference>
<comment type="caution">
    <text evidence="1">The sequence shown here is derived from an EMBL/GenBank/DDBJ whole genome shotgun (WGS) entry which is preliminary data.</text>
</comment>
<feature type="non-terminal residue" evidence="1">
    <location>
        <position position="1"/>
    </location>
</feature>
<reference evidence="1 2" key="1">
    <citation type="submission" date="2019-03" db="EMBL/GenBank/DDBJ databases">
        <title>An improved genome assembly of the fluke Schistosoma japonicum.</title>
        <authorList>
            <person name="Hu W."/>
            <person name="Luo F."/>
            <person name="Yin M."/>
            <person name="Mo X."/>
            <person name="Sun C."/>
            <person name="Wu Q."/>
            <person name="Zhu B."/>
            <person name="Xiang M."/>
            <person name="Wang J."/>
            <person name="Wang Y."/>
            <person name="Zhang T."/>
            <person name="Xu B."/>
            <person name="Zheng H."/>
            <person name="Feng Z."/>
        </authorList>
    </citation>
    <scope>NUCLEOTIDE SEQUENCE [LARGE SCALE GENOMIC DNA]</scope>
    <source>
        <strain evidence="1">HuSjv2</strain>
        <tissue evidence="1">Worms</tissue>
    </source>
</reference>